<dbReference type="PANTHER" id="PTHR11610">
    <property type="entry name" value="LIPASE"/>
    <property type="match status" value="1"/>
</dbReference>
<dbReference type="GO" id="GO:0016042">
    <property type="term" value="P:lipid catabolic process"/>
    <property type="evidence" value="ECO:0007669"/>
    <property type="project" value="TreeGrafter"/>
</dbReference>
<evidence type="ECO:0000256" key="1">
    <source>
        <dbReference type="ARBA" id="ARBA00004613"/>
    </source>
</evidence>
<reference evidence="7" key="1">
    <citation type="submission" date="2020-08" db="EMBL/GenBank/DDBJ databases">
        <title>Spodoptera exigua strain:BAW_Kor-Di-RS1 Genome sequencing and assembly.</title>
        <authorList>
            <person name="Kim J."/>
            <person name="Nam H.Y."/>
            <person name="Kwon M."/>
            <person name="Choi J.H."/>
            <person name="Cho S.R."/>
            <person name="Kim G.-H."/>
        </authorList>
    </citation>
    <scope>NUCLEOTIDE SEQUENCE</scope>
    <source>
        <strain evidence="7">BAW_Kor-Di-RS1</strain>
        <tissue evidence="7">Whole-body</tissue>
    </source>
</reference>
<evidence type="ECO:0000256" key="3">
    <source>
        <dbReference type="ARBA" id="ARBA00022525"/>
    </source>
</evidence>
<dbReference type="Proteomes" id="UP000648187">
    <property type="component" value="Unassembled WGS sequence"/>
</dbReference>
<comment type="subcellular location">
    <subcellularLocation>
        <location evidence="1">Secreted</location>
    </subcellularLocation>
</comment>
<dbReference type="InterPro" id="IPR013818">
    <property type="entry name" value="Lipase"/>
</dbReference>
<dbReference type="GO" id="GO:0005615">
    <property type="term" value="C:extracellular space"/>
    <property type="evidence" value="ECO:0007669"/>
    <property type="project" value="TreeGrafter"/>
</dbReference>
<dbReference type="InterPro" id="IPR000734">
    <property type="entry name" value="TAG_lipase"/>
</dbReference>
<feature type="signal peptide" evidence="5">
    <location>
        <begin position="1"/>
        <end position="15"/>
    </location>
</feature>
<accession>A0A835G3D6</accession>
<dbReference type="EMBL" id="JACKWZ010000653">
    <property type="protein sequence ID" value="KAF9406003.1"/>
    <property type="molecule type" value="Genomic_DNA"/>
</dbReference>
<name>A0A835G3D6_SPOEX</name>
<dbReference type="SUPFAM" id="SSF53474">
    <property type="entry name" value="alpha/beta-Hydrolases"/>
    <property type="match status" value="1"/>
</dbReference>
<evidence type="ECO:0000259" key="6">
    <source>
        <dbReference type="Pfam" id="PF00151"/>
    </source>
</evidence>
<proteinExistence type="inferred from homology"/>
<evidence type="ECO:0000313" key="7">
    <source>
        <dbReference type="EMBL" id="KAF9406003.1"/>
    </source>
</evidence>
<protein>
    <recommendedName>
        <fullName evidence="6">Lipase domain-containing protein</fullName>
    </recommendedName>
</protein>
<comment type="caution">
    <text evidence="7">The sequence shown here is derived from an EMBL/GenBank/DDBJ whole genome shotgun (WGS) entry which is preliminary data.</text>
</comment>
<evidence type="ECO:0000256" key="5">
    <source>
        <dbReference type="SAM" id="SignalP"/>
    </source>
</evidence>
<evidence type="ECO:0000256" key="4">
    <source>
        <dbReference type="RuleBase" id="RU004262"/>
    </source>
</evidence>
<dbReference type="Gene3D" id="3.40.50.1820">
    <property type="entry name" value="alpha/beta hydrolase"/>
    <property type="match status" value="1"/>
</dbReference>
<dbReference type="InterPro" id="IPR029058">
    <property type="entry name" value="AB_hydrolase_fold"/>
</dbReference>
<dbReference type="AlphaFoldDB" id="A0A835G3D6"/>
<sequence>MNVVVLLCLCWLVIAEDTGQPAGLMAHCELLFFKLICPGMNKTTLLSEKTKKSLSVVVVYPSSGFFGHRETRCSLSTEGAACAAKHIPINDLKKRKTQVMISGYMDSSFSPIVRTLLAMYLGLGRNVIVLEIFPILVRSYPIAARVTKPLGNLLGEFLASLTSRGLSPKKLELVGGSLGAHIASYAADTYKLLTGRRPARLTGLDPAGPCFRNVPPTSRLHPDAADRVDVLHTNIDGFGIPDRLGHVDFYANGGEYQPYIKGDFIMPCFQLCSHVRSVFYWYQSYNNPDKFIAVQCDSVADARHGNCYDGTLRTNALGPNTNFSKTGVFYLPTNAKSPYYLGLNGLKKRKYGVNDYLLTPAPDEDITI</sequence>
<gene>
    <name evidence="7" type="ORF">HW555_013467</name>
</gene>
<evidence type="ECO:0000313" key="8">
    <source>
        <dbReference type="Proteomes" id="UP000648187"/>
    </source>
</evidence>
<dbReference type="Pfam" id="PF00151">
    <property type="entry name" value="Lipase"/>
    <property type="match status" value="1"/>
</dbReference>
<feature type="chain" id="PRO_5032372564" description="Lipase domain-containing protein" evidence="5">
    <location>
        <begin position="16"/>
        <end position="368"/>
    </location>
</feature>
<keyword evidence="5" id="KW-0732">Signal</keyword>
<comment type="similarity">
    <text evidence="2 4">Belongs to the AB hydrolase superfamily. Lipase family.</text>
</comment>
<organism evidence="7 8">
    <name type="scientific">Spodoptera exigua</name>
    <name type="common">Beet armyworm</name>
    <name type="synonym">Noctua fulgens</name>
    <dbReference type="NCBI Taxonomy" id="7107"/>
    <lineage>
        <taxon>Eukaryota</taxon>
        <taxon>Metazoa</taxon>
        <taxon>Ecdysozoa</taxon>
        <taxon>Arthropoda</taxon>
        <taxon>Hexapoda</taxon>
        <taxon>Insecta</taxon>
        <taxon>Pterygota</taxon>
        <taxon>Neoptera</taxon>
        <taxon>Endopterygota</taxon>
        <taxon>Lepidoptera</taxon>
        <taxon>Glossata</taxon>
        <taxon>Ditrysia</taxon>
        <taxon>Noctuoidea</taxon>
        <taxon>Noctuidae</taxon>
        <taxon>Amphipyrinae</taxon>
        <taxon>Spodoptera</taxon>
    </lineage>
</organism>
<dbReference type="GO" id="GO:0016298">
    <property type="term" value="F:lipase activity"/>
    <property type="evidence" value="ECO:0007669"/>
    <property type="project" value="InterPro"/>
</dbReference>
<feature type="domain" description="Lipase" evidence="6">
    <location>
        <begin position="93"/>
        <end position="339"/>
    </location>
</feature>
<evidence type="ECO:0000256" key="2">
    <source>
        <dbReference type="ARBA" id="ARBA00010701"/>
    </source>
</evidence>
<keyword evidence="8" id="KW-1185">Reference proteome</keyword>
<keyword evidence="3" id="KW-0964">Secreted</keyword>